<dbReference type="Proteomes" id="UP000050898">
    <property type="component" value="Unassembled WGS sequence"/>
</dbReference>
<name>A0A0R2DWP8_9LACO</name>
<comment type="caution">
    <text evidence="1">The sequence shown here is derived from an EMBL/GenBank/DDBJ whole genome shotgun (WGS) entry which is preliminary data.</text>
</comment>
<reference evidence="1 2" key="1">
    <citation type="journal article" date="2015" name="Genome Announc.">
        <title>Expanding the biotechnology potential of lactobacilli through comparative genomics of 213 strains and associated genera.</title>
        <authorList>
            <person name="Sun Z."/>
            <person name="Harris H.M."/>
            <person name="McCann A."/>
            <person name="Guo C."/>
            <person name="Argimon S."/>
            <person name="Zhang W."/>
            <person name="Yang X."/>
            <person name="Jeffery I.B."/>
            <person name="Cooney J.C."/>
            <person name="Kagawa T.F."/>
            <person name="Liu W."/>
            <person name="Song Y."/>
            <person name="Salvetti E."/>
            <person name="Wrobel A."/>
            <person name="Rasinkangas P."/>
            <person name="Parkhill J."/>
            <person name="Rea M.C."/>
            <person name="O'Sullivan O."/>
            <person name="Ritari J."/>
            <person name="Douillard F.P."/>
            <person name="Paul Ross R."/>
            <person name="Yang R."/>
            <person name="Briner A.E."/>
            <person name="Felis G.E."/>
            <person name="de Vos W.M."/>
            <person name="Barrangou R."/>
            <person name="Klaenhammer T.R."/>
            <person name="Caufield P.W."/>
            <person name="Cui Y."/>
            <person name="Zhang H."/>
            <person name="O'Toole P.W."/>
        </authorList>
    </citation>
    <scope>NUCLEOTIDE SEQUENCE [LARGE SCALE GENOMIC DNA]</scope>
    <source>
        <strain evidence="1 2">DSM 20444</strain>
    </source>
</reference>
<keyword evidence="2" id="KW-1185">Reference proteome</keyword>
<sequence length="190" mass="22461">MILMPSLFLVSQNQSHKYEFQHKLLWSPKLNRKHGRNPGYVNMSHVRRGDIIFHVFNQKIHAVSVAKYDVYSSPKPLAYDGNIWDDDGWRVDCDMYKLEIPLSDHREWLNAHKGEVFDKNGRLKQQYLFELNQEQKNYFWHLIPSKLMESLLIDSTTSTTKVPNLREVGKSLSKKRVIGNNQIWIHDLIQ</sequence>
<accession>A0A0R2DWP8</accession>
<evidence type="ECO:0000313" key="2">
    <source>
        <dbReference type="Proteomes" id="UP000050898"/>
    </source>
</evidence>
<dbReference type="AlphaFoldDB" id="A0A0R2DWP8"/>
<proteinExistence type="predicted"/>
<organism evidence="1 2">
    <name type="scientific">Liquorilactobacillus mali KCTC 3596 = DSM 20444</name>
    <dbReference type="NCBI Taxonomy" id="1046596"/>
    <lineage>
        <taxon>Bacteria</taxon>
        <taxon>Bacillati</taxon>
        <taxon>Bacillota</taxon>
        <taxon>Bacilli</taxon>
        <taxon>Lactobacillales</taxon>
        <taxon>Lactobacillaceae</taxon>
        <taxon>Liquorilactobacillus</taxon>
    </lineage>
</organism>
<protein>
    <submittedName>
        <fullName evidence="1">Uncharacterized protein</fullName>
    </submittedName>
</protein>
<gene>
    <name evidence="1" type="ORF">FD00_GL002312</name>
</gene>
<dbReference type="EMBL" id="AYYH01000077">
    <property type="protein sequence ID" value="KRN08281.1"/>
    <property type="molecule type" value="Genomic_DNA"/>
</dbReference>
<dbReference type="PATRIC" id="fig|1046596.6.peg.2431"/>
<evidence type="ECO:0000313" key="1">
    <source>
        <dbReference type="EMBL" id="KRN08281.1"/>
    </source>
</evidence>